<dbReference type="InterPro" id="IPR036388">
    <property type="entry name" value="WH-like_DNA-bd_sf"/>
</dbReference>
<dbReference type="SUPFAM" id="SSF46785">
    <property type="entry name" value="Winged helix' DNA-binding domain"/>
    <property type="match status" value="1"/>
</dbReference>
<dbReference type="PROSITE" id="PS50995">
    <property type="entry name" value="HTH_MARR_2"/>
    <property type="match status" value="1"/>
</dbReference>
<gene>
    <name evidence="5" type="ORF">C7K25_05565</name>
</gene>
<keyword evidence="6" id="KW-1185">Reference proteome</keyword>
<sequence length="171" mass="18924">MSTPENDVVDAIVREWSTVRSDIDATPLAVFSRIKRISKQLDLLRRQCFAKAGLEPSEFDVLSALRRSDDPLGLTPKQLLASNLVSSGTMTNRIDRLVRRGLVTREHDPTDGRSILVRITPLGIELVDEAITLLLREEEALLGGVDSDDVEALARGLRILALHMGESEIEI</sequence>
<dbReference type="EMBL" id="PXVD01000007">
    <property type="protein sequence ID" value="MDJ1370834.1"/>
    <property type="molecule type" value="Genomic_DNA"/>
</dbReference>
<keyword evidence="3" id="KW-0804">Transcription</keyword>
<name>A0ABT7C6N0_9MICO</name>
<evidence type="ECO:0000256" key="3">
    <source>
        <dbReference type="ARBA" id="ARBA00023163"/>
    </source>
</evidence>
<dbReference type="PANTHER" id="PTHR33164">
    <property type="entry name" value="TRANSCRIPTIONAL REGULATOR, MARR FAMILY"/>
    <property type="match status" value="1"/>
</dbReference>
<dbReference type="InterPro" id="IPR023187">
    <property type="entry name" value="Tscrpt_reg_MarR-type_CS"/>
</dbReference>
<dbReference type="Pfam" id="PF12802">
    <property type="entry name" value="MarR_2"/>
    <property type="match status" value="1"/>
</dbReference>
<reference evidence="5" key="2">
    <citation type="journal article" date="2022" name="Sci. Rep.">
        <title>In silico prediction of the enzymes involved in the degradation of the herbicide molinate by Gulosibacter molinativorax ON4T.</title>
        <authorList>
            <person name="Lopes A.R."/>
            <person name="Bunin E."/>
            <person name="Viana A.T."/>
            <person name="Froufe H."/>
            <person name="Munoz-Merida A."/>
            <person name="Pinho D."/>
            <person name="Figueiredo J."/>
            <person name="Barroso C."/>
            <person name="Vaz-Moreira I."/>
            <person name="Bellanger X."/>
            <person name="Egas C."/>
            <person name="Nunes O.C."/>
        </authorList>
    </citation>
    <scope>NUCLEOTIDE SEQUENCE</scope>
    <source>
        <strain evidence="5">ON4</strain>
    </source>
</reference>
<reference evidence="5" key="1">
    <citation type="submission" date="2018-03" db="EMBL/GenBank/DDBJ databases">
        <authorList>
            <person name="Nunes O.C."/>
            <person name="Lopes A.R."/>
            <person name="Froufe H."/>
            <person name="Munoz-Merida A."/>
            <person name="Barroso C."/>
            <person name="Egas C."/>
        </authorList>
    </citation>
    <scope>NUCLEOTIDE SEQUENCE</scope>
    <source>
        <strain evidence="5">ON4</strain>
    </source>
</reference>
<dbReference type="Gene3D" id="1.10.10.10">
    <property type="entry name" value="Winged helix-like DNA-binding domain superfamily/Winged helix DNA-binding domain"/>
    <property type="match status" value="1"/>
</dbReference>
<dbReference type="Proteomes" id="UP001170379">
    <property type="component" value="Unassembled WGS sequence"/>
</dbReference>
<dbReference type="InterPro" id="IPR000835">
    <property type="entry name" value="HTH_MarR-typ"/>
</dbReference>
<evidence type="ECO:0000259" key="4">
    <source>
        <dbReference type="PROSITE" id="PS50995"/>
    </source>
</evidence>
<comment type="caution">
    <text evidence="5">The sequence shown here is derived from an EMBL/GenBank/DDBJ whole genome shotgun (WGS) entry which is preliminary data.</text>
</comment>
<organism evidence="5 6">
    <name type="scientific">Gulosibacter molinativorax</name>
    <dbReference type="NCBI Taxonomy" id="256821"/>
    <lineage>
        <taxon>Bacteria</taxon>
        <taxon>Bacillati</taxon>
        <taxon>Actinomycetota</taxon>
        <taxon>Actinomycetes</taxon>
        <taxon>Micrococcales</taxon>
        <taxon>Microbacteriaceae</taxon>
        <taxon>Gulosibacter</taxon>
    </lineage>
</organism>
<dbReference type="RefSeq" id="WP_026936301.1">
    <property type="nucleotide sequence ID" value="NZ_CP028426.1"/>
</dbReference>
<keyword evidence="2" id="KW-0238">DNA-binding</keyword>
<evidence type="ECO:0000313" key="5">
    <source>
        <dbReference type="EMBL" id="MDJ1370834.1"/>
    </source>
</evidence>
<evidence type="ECO:0000256" key="1">
    <source>
        <dbReference type="ARBA" id="ARBA00023015"/>
    </source>
</evidence>
<dbReference type="PANTHER" id="PTHR33164:SF104">
    <property type="entry name" value="TRANSCRIPTIONAL REGULATORY PROTEIN"/>
    <property type="match status" value="1"/>
</dbReference>
<dbReference type="InterPro" id="IPR039422">
    <property type="entry name" value="MarR/SlyA-like"/>
</dbReference>
<evidence type="ECO:0000313" key="6">
    <source>
        <dbReference type="Proteomes" id="UP001170379"/>
    </source>
</evidence>
<keyword evidence="1" id="KW-0805">Transcription regulation</keyword>
<feature type="domain" description="HTH marR-type" evidence="4">
    <location>
        <begin position="27"/>
        <end position="162"/>
    </location>
</feature>
<accession>A0ABT7C6N0</accession>
<dbReference type="InterPro" id="IPR036390">
    <property type="entry name" value="WH_DNA-bd_sf"/>
</dbReference>
<dbReference type="PROSITE" id="PS01117">
    <property type="entry name" value="HTH_MARR_1"/>
    <property type="match status" value="1"/>
</dbReference>
<protein>
    <submittedName>
        <fullName evidence="5">MarR family transcriptional regulator</fullName>
    </submittedName>
</protein>
<dbReference type="SMART" id="SM00347">
    <property type="entry name" value="HTH_MARR"/>
    <property type="match status" value="1"/>
</dbReference>
<evidence type="ECO:0000256" key="2">
    <source>
        <dbReference type="ARBA" id="ARBA00023125"/>
    </source>
</evidence>
<proteinExistence type="predicted"/>